<evidence type="ECO:0000313" key="3">
    <source>
        <dbReference type="Proteomes" id="UP000605992"/>
    </source>
</evidence>
<comment type="caution">
    <text evidence="2">The sequence shown here is derived from an EMBL/GenBank/DDBJ whole genome shotgun (WGS) entry which is preliminary data.</text>
</comment>
<organism evidence="2 3">
    <name type="scientific">Planotetraspora thailandica</name>
    <dbReference type="NCBI Taxonomy" id="487172"/>
    <lineage>
        <taxon>Bacteria</taxon>
        <taxon>Bacillati</taxon>
        <taxon>Actinomycetota</taxon>
        <taxon>Actinomycetes</taxon>
        <taxon>Streptosporangiales</taxon>
        <taxon>Streptosporangiaceae</taxon>
        <taxon>Planotetraspora</taxon>
    </lineage>
</organism>
<gene>
    <name evidence="2" type="ORF">Pth03_55840</name>
</gene>
<reference evidence="2" key="1">
    <citation type="submission" date="2021-01" db="EMBL/GenBank/DDBJ databases">
        <title>Whole genome shotgun sequence of Planotetraspora thailandica NBRC 104271.</title>
        <authorList>
            <person name="Komaki H."/>
            <person name="Tamura T."/>
        </authorList>
    </citation>
    <scope>NUCLEOTIDE SEQUENCE</scope>
    <source>
        <strain evidence="2">NBRC 104271</strain>
    </source>
</reference>
<evidence type="ECO:0000259" key="1">
    <source>
        <dbReference type="Pfam" id="PF12680"/>
    </source>
</evidence>
<dbReference type="SUPFAM" id="SSF54427">
    <property type="entry name" value="NTF2-like"/>
    <property type="match status" value="1"/>
</dbReference>
<evidence type="ECO:0000313" key="2">
    <source>
        <dbReference type="EMBL" id="GII57195.1"/>
    </source>
</evidence>
<accession>A0A8J3VF37</accession>
<keyword evidence="3" id="KW-1185">Reference proteome</keyword>
<dbReference type="AlphaFoldDB" id="A0A8J3VF37"/>
<dbReference type="Pfam" id="PF12680">
    <property type="entry name" value="SnoaL_2"/>
    <property type="match status" value="1"/>
</dbReference>
<protein>
    <recommendedName>
        <fullName evidence="1">SnoaL-like domain-containing protein</fullName>
    </recommendedName>
</protein>
<dbReference type="Gene3D" id="3.10.450.50">
    <property type="match status" value="1"/>
</dbReference>
<dbReference type="InterPro" id="IPR037401">
    <property type="entry name" value="SnoaL-like"/>
</dbReference>
<dbReference type="Proteomes" id="UP000605992">
    <property type="component" value="Unassembled WGS sequence"/>
</dbReference>
<sequence>MSDFVNRWAAFWSAPDPDRVHTLAAPGIVLRYPGQAEPIRGIEAWKARVASVVERFPDVRLEITHHATSGDLCFISWRATATSEGTPISWEGIDRMLLKDGVVVDSMVAFDPAGPRPRAA</sequence>
<dbReference type="EMBL" id="BOOR01000047">
    <property type="protein sequence ID" value="GII57195.1"/>
    <property type="molecule type" value="Genomic_DNA"/>
</dbReference>
<dbReference type="RefSeq" id="WP_203947327.1">
    <property type="nucleotide sequence ID" value="NZ_BOOR01000047.1"/>
</dbReference>
<proteinExistence type="predicted"/>
<name>A0A8J3VF37_9ACTN</name>
<dbReference type="InterPro" id="IPR032710">
    <property type="entry name" value="NTF2-like_dom_sf"/>
</dbReference>
<feature type="domain" description="SnoaL-like" evidence="1">
    <location>
        <begin position="5"/>
        <end position="104"/>
    </location>
</feature>